<evidence type="ECO:0000256" key="7">
    <source>
        <dbReference type="ARBA" id="ARBA00023155"/>
    </source>
</evidence>
<organism evidence="14 15">
    <name type="scientific">Austrofundulus limnaeus</name>
    <name type="common">Annual killifish</name>
    <dbReference type="NCBI Taxonomy" id="52670"/>
    <lineage>
        <taxon>Eukaryota</taxon>
        <taxon>Metazoa</taxon>
        <taxon>Chordata</taxon>
        <taxon>Craniata</taxon>
        <taxon>Vertebrata</taxon>
        <taxon>Euteleostomi</taxon>
        <taxon>Actinopterygii</taxon>
        <taxon>Neopterygii</taxon>
        <taxon>Teleostei</taxon>
        <taxon>Neoteleostei</taxon>
        <taxon>Acanthomorphata</taxon>
        <taxon>Ovalentaria</taxon>
        <taxon>Atherinomorphae</taxon>
        <taxon>Cyprinodontiformes</taxon>
        <taxon>Rivulidae</taxon>
        <taxon>Austrofundulus</taxon>
    </lineage>
</organism>
<evidence type="ECO:0000256" key="6">
    <source>
        <dbReference type="ARBA" id="ARBA00023125"/>
    </source>
</evidence>
<dbReference type="PANTHER" id="PTHR10390:SF64">
    <property type="entry name" value="HOMEOBOX PROTEIN SIX4-RELATED"/>
    <property type="match status" value="1"/>
</dbReference>
<dbReference type="Pfam" id="PF16878">
    <property type="entry name" value="SIX1_SD"/>
    <property type="match status" value="1"/>
</dbReference>
<dbReference type="GO" id="GO:0000978">
    <property type="term" value="F:RNA polymerase II cis-regulatory region sequence-specific DNA binding"/>
    <property type="evidence" value="ECO:0007669"/>
    <property type="project" value="TreeGrafter"/>
</dbReference>
<keyword evidence="7 10" id="KW-0371">Homeobox</keyword>
<evidence type="ECO:0000256" key="9">
    <source>
        <dbReference type="ARBA" id="ARBA00023242"/>
    </source>
</evidence>
<evidence type="ECO:0000256" key="11">
    <source>
        <dbReference type="RuleBase" id="RU000682"/>
    </source>
</evidence>
<name>A0A2I4CUT7_AUSLI</name>
<evidence type="ECO:0000256" key="4">
    <source>
        <dbReference type="ARBA" id="ARBA00022473"/>
    </source>
</evidence>
<evidence type="ECO:0000259" key="13">
    <source>
        <dbReference type="PROSITE" id="PS50071"/>
    </source>
</evidence>
<dbReference type="InParanoid" id="A0A2I4CUT7"/>
<feature type="compositionally biased region" description="Polar residues" evidence="12">
    <location>
        <begin position="583"/>
        <end position="592"/>
    </location>
</feature>
<evidence type="ECO:0000256" key="2">
    <source>
        <dbReference type="ARBA" id="ARBA00004496"/>
    </source>
</evidence>
<dbReference type="InterPro" id="IPR031701">
    <property type="entry name" value="SIX1_SD"/>
</dbReference>
<keyword evidence="6 10" id="KW-0238">DNA-binding</keyword>
<dbReference type="GO" id="GO:0005667">
    <property type="term" value="C:transcription regulator complex"/>
    <property type="evidence" value="ECO:0007669"/>
    <property type="project" value="TreeGrafter"/>
</dbReference>
<dbReference type="OrthoDB" id="3501850at2759"/>
<feature type="DNA-binding region" description="Homeobox" evidence="10">
    <location>
        <begin position="189"/>
        <end position="239"/>
    </location>
</feature>
<evidence type="ECO:0000256" key="8">
    <source>
        <dbReference type="ARBA" id="ARBA00023163"/>
    </source>
</evidence>
<keyword evidence="9 10" id="KW-0539">Nucleus</keyword>
<evidence type="ECO:0000256" key="3">
    <source>
        <dbReference type="ARBA" id="ARBA00008161"/>
    </source>
</evidence>
<feature type="domain" description="Homeobox" evidence="13">
    <location>
        <begin position="187"/>
        <end position="238"/>
    </location>
</feature>
<dbReference type="CDD" id="cd00086">
    <property type="entry name" value="homeodomain"/>
    <property type="match status" value="1"/>
</dbReference>
<evidence type="ECO:0000313" key="15">
    <source>
        <dbReference type="RefSeq" id="XP_013883747.1"/>
    </source>
</evidence>
<dbReference type="InterPro" id="IPR009057">
    <property type="entry name" value="Homeodomain-like_sf"/>
</dbReference>
<dbReference type="SMART" id="SM00389">
    <property type="entry name" value="HOX"/>
    <property type="match status" value="1"/>
</dbReference>
<dbReference type="PANTHER" id="PTHR10390">
    <property type="entry name" value="HOMEOBOX PROTEIN SIX"/>
    <property type="match status" value="1"/>
</dbReference>
<feature type="compositionally biased region" description="Basic and acidic residues" evidence="12">
    <location>
        <begin position="235"/>
        <end position="265"/>
    </location>
</feature>
<dbReference type="GO" id="GO:0005737">
    <property type="term" value="C:cytoplasm"/>
    <property type="evidence" value="ECO:0007669"/>
    <property type="project" value="UniProtKB-SubCell"/>
</dbReference>
<evidence type="ECO:0000256" key="1">
    <source>
        <dbReference type="ARBA" id="ARBA00004123"/>
    </source>
</evidence>
<reference evidence="15" key="1">
    <citation type="submission" date="2025-08" db="UniProtKB">
        <authorList>
            <consortium name="RefSeq"/>
        </authorList>
    </citation>
    <scope>IDENTIFICATION</scope>
    <source>
        <strain evidence="15">Quisiro</strain>
        <tissue evidence="15">Liver</tissue>
    </source>
</reference>
<dbReference type="PROSITE" id="PS50071">
    <property type="entry name" value="HOMEOBOX_2"/>
    <property type="match status" value="1"/>
</dbReference>
<dbReference type="Gene3D" id="1.10.10.60">
    <property type="entry name" value="Homeodomain-like"/>
    <property type="match status" value="1"/>
</dbReference>
<keyword evidence="14" id="KW-1185">Reference proteome</keyword>
<dbReference type="STRING" id="52670.A0A2I4CUT7"/>
<gene>
    <name evidence="15" type="primary">six4a</name>
</gene>
<dbReference type="Proteomes" id="UP000192220">
    <property type="component" value="Unplaced"/>
</dbReference>
<sequence>MSSSSAGEVTTANDIKRENVKEVDTRECIKLVQLDAAELSMERATPGADAVRTELLVSAASSLAFSPEQVACVCEALQQGGNVDRLARFLWSLPQSDLLRGNESILKAQALVAFHQARYHELYSILENHNFNPTNHTFLQDLWYKARYTEAEKARGRPLGAVDKYRIRRKYPLPRTIWDGEETVYCFKERSRNALKDLYNQNRYPSPAEKRNLAKITGLSLTQVSNWFKNRRQRDRNPSEAQSKSESDGNHSTEDESSKGQEELSPRPLSNSSDGVITHGSLPIHTGPLDGGVVIQQIGDIKMSTGSSSGSLYNGSLVNTNTSSSTVFHNGGSSYLHSPGNILFNGLNLGIQPLAFNPLRPPGRVLLGGSGGDVQLQSGQEKGLGSAEESILQYSSYAGCVNGAEVKLEGVHSMSAQNGGASVLTFSSPSGALQVGGYSLVQVPGGVSDNDGNSLLSSDAGLPPLQLSSASSSSSITQGNMSLNNVAVSSSSDDSFQQQDKLTMTSLHHSTVLYSMNSAAQTPIKKEPLEGGVYASYHHGLHMDPSGQISYSNPNSEEISSSHHATSTSEVAAVSSASPDSEVYTTLTNSNPLMAPTDPNANHLQPTEYLVTHEVPRGAPSSHLMGPSLNSDYMNLSETKADGSGAGGMNEIVQAMCGEMDAAEGKELAKLQTVQMDEDMSDL</sequence>
<dbReference type="InterPro" id="IPR017970">
    <property type="entry name" value="Homeobox_CS"/>
</dbReference>
<proteinExistence type="inferred from homology"/>
<dbReference type="FunCoup" id="A0A2I4CUT7">
    <property type="interactions" value="56"/>
</dbReference>
<dbReference type="PROSITE" id="PS00027">
    <property type="entry name" value="HOMEOBOX_1"/>
    <property type="match status" value="1"/>
</dbReference>
<dbReference type="FunFam" id="1.10.10.60:FF:000085">
    <property type="entry name" value="SIX homeobox 5"/>
    <property type="match status" value="1"/>
</dbReference>
<keyword evidence="5" id="KW-0805">Transcription regulation</keyword>
<dbReference type="CTD" id="65233"/>
<feature type="region of interest" description="Disordered" evidence="12">
    <location>
        <begin position="545"/>
        <end position="603"/>
    </location>
</feature>
<evidence type="ECO:0000256" key="5">
    <source>
        <dbReference type="ARBA" id="ARBA00023015"/>
    </source>
</evidence>
<protein>
    <submittedName>
        <fullName evidence="15">Homeobox protein SIX4a</fullName>
    </submittedName>
</protein>
<feature type="compositionally biased region" description="Low complexity" evidence="12">
    <location>
        <begin position="565"/>
        <end position="578"/>
    </location>
</feature>
<dbReference type="SUPFAM" id="SSF46689">
    <property type="entry name" value="Homeodomain-like"/>
    <property type="match status" value="1"/>
</dbReference>
<dbReference type="RefSeq" id="XP_013883747.1">
    <property type="nucleotide sequence ID" value="XM_014028293.1"/>
</dbReference>
<keyword evidence="8" id="KW-0804">Transcription</keyword>
<dbReference type="GO" id="GO:0005634">
    <property type="term" value="C:nucleus"/>
    <property type="evidence" value="ECO:0007669"/>
    <property type="project" value="UniProtKB-SubCell"/>
</dbReference>
<dbReference type="Pfam" id="PF00046">
    <property type="entry name" value="Homeodomain"/>
    <property type="match status" value="1"/>
</dbReference>
<keyword evidence="4" id="KW-0217">Developmental protein</keyword>
<feature type="compositionally biased region" description="Polar residues" evidence="12">
    <location>
        <begin position="547"/>
        <end position="564"/>
    </location>
</feature>
<dbReference type="InterPro" id="IPR001356">
    <property type="entry name" value="HD"/>
</dbReference>
<dbReference type="KEGG" id="alim:106532271"/>
<comment type="similarity">
    <text evidence="3">Belongs to the SIX/Sine oculis homeobox family.</text>
</comment>
<dbReference type="GO" id="GO:0000981">
    <property type="term" value="F:DNA-binding transcription factor activity, RNA polymerase II-specific"/>
    <property type="evidence" value="ECO:0007669"/>
    <property type="project" value="InterPro"/>
</dbReference>
<evidence type="ECO:0000313" key="14">
    <source>
        <dbReference type="Proteomes" id="UP000192220"/>
    </source>
</evidence>
<dbReference type="GeneID" id="106532271"/>
<accession>A0A2I4CUT7</accession>
<dbReference type="AlphaFoldDB" id="A0A2I4CUT7"/>
<evidence type="ECO:0000256" key="10">
    <source>
        <dbReference type="PROSITE-ProRule" id="PRU00108"/>
    </source>
</evidence>
<feature type="region of interest" description="Disordered" evidence="12">
    <location>
        <begin position="228"/>
        <end position="284"/>
    </location>
</feature>
<evidence type="ECO:0000256" key="12">
    <source>
        <dbReference type="SAM" id="MobiDB-lite"/>
    </source>
</evidence>
<comment type="subcellular location">
    <subcellularLocation>
        <location evidence="2">Cytoplasm</location>
    </subcellularLocation>
    <subcellularLocation>
        <location evidence="1 10 11">Nucleus</location>
    </subcellularLocation>
</comment>